<keyword evidence="1" id="KW-0808">Transferase</keyword>
<dbReference type="InterPro" id="IPR013747">
    <property type="entry name" value="ACP_syn_III_C"/>
</dbReference>
<name>A0ABN1GGK4_9CAUL</name>
<dbReference type="InterPro" id="IPR016039">
    <property type="entry name" value="Thiolase-like"/>
</dbReference>
<dbReference type="SUPFAM" id="SSF53901">
    <property type="entry name" value="Thiolase-like"/>
    <property type="match status" value="1"/>
</dbReference>
<dbReference type="PANTHER" id="PTHR34069:SF2">
    <property type="entry name" value="BETA-KETOACYL-[ACYL-CARRIER-PROTEIN] SYNTHASE III"/>
    <property type="match status" value="1"/>
</dbReference>
<dbReference type="Pfam" id="PF08541">
    <property type="entry name" value="ACP_syn_III_C"/>
    <property type="match status" value="1"/>
</dbReference>
<evidence type="ECO:0000313" key="5">
    <source>
        <dbReference type="EMBL" id="GAA0611118.1"/>
    </source>
</evidence>
<sequence>MGARIKGVRIAGISAVTPRHVVENDQLSQFGEEERVKLINTTGIARRRVVDGDVCTSDLCLEAARDVMSAAGVSPDEIGLLVFVSQTPDYVLPATSIVLVNRLGLKTSCAAFDVNLGCSGYTYGLWQVGALLPSTGARYALLLVGDTISRIVSDEDKSALALFGDAGTATLVEVSPDAPDIFFDLGSDGGGAKNLIVEAGGFRHRTRMSDLERQAGRDGNRRSAVELFMDGPQVLNFTLREIPKSVKSTVAEAGWAMSDVDAFVFHQANKIMLDYLAKRSGVPPEAMGFSIGEYGNTSSATIPLTLAYAFADRLAEGSMKLLLSGFGVGWSWASCAIEVGPIPKPTIREVEFQTA</sequence>
<evidence type="ECO:0000313" key="6">
    <source>
        <dbReference type="Proteomes" id="UP001501352"/>
    </source>
</evidence>
<dbReference type="Proteomes" id="UP001501352">
    <property type="component" value="Unassembled WGS sequence"/>
</dbReference>
<proteinExistence type="predicted"/>
<dbReference type="PANTHER" id="PTHR34069">
    <property type="entry name" value="3-OXOACYL-[ACYL-CARRIER-PROTEIN] SYNTHASE 3"/>
    <property type="match status" value="1"/>
</dbReference>
<dbReference type="EMBL" id="BAAAGA010000001">
    <property type="protein sequence ID" value="GAA0611118.1"/>
    <property type="molecule type" value="Genomic_DNA"/>
</dbReference>
<gene>
    <name evidence="5" type="ORF">GCM10009422_02490</name>
</gene>
<accession>A0ABN1GGK4</accession>
<feature type="domain" description="Beta-ketoacyl-[acyl-carrier-protein] synthase III N-terminal" evidence="4">
    <location>
        <begin position="112"/>
        <end position="189"/>
    </location>
</feature>
<comment type="caution">
    <text evidence="5">The sequence shown here is derived from an EMBL/GenBank/DDBJ whole genome shotgun (WGS) entry which is preliminary data.</text>
</comment>
<keyword evidence="2" id="KW-0012">Acyltransferase</keyword>
<protein>
    <submittedName>
        <fullName evidence="5">Ketoacyl-ACP synthase III</fullName>
    </submittedName>
</protein>
<evidence type="ECO:0000256" key="1">
    <source>
        <dbReference type="ARBA" id="ARBA00022679"/>
    </source>
</evidence>
<keyword evidence="6" id="KW-1185">Reference proteome</keyword>
<evidence type="ECO:0000256" key="2">
    <source>
        <dbReference type="ARBA" id="ARBA00023315"/>
    </source>
</evidence>
<dbReference type="Pfam" id="PF08545">
    <property type="entry name" value="ACP_syn_III"/>
    <property type="match status" value="1"/>
</dbReference>
<organism evidence="5 6">
    <name type="scientific">Brevundimonas kwangchunensis</name>
    <dbReference type="NCBI Taxonomy" id="322163"/>
    <lineage>
        <taxon>Bacteria</taxon>
        <taxon>Pseudomonadati</taxon>
        <taxon>Pseudomonadota</taxon>
        <taxon>Alphaproteobacteria</taxon>
        <taxon>Caulobacterales</taxon>
        <taxon>Caulobacteraceae</taxon>
        <taxon>Brevundimonas</taxon>
    </lineage>
</organism>
<evidence type="ECO:0000259" key="3">
    <source>
        <dbReference type="Pfam" id="PF08541"/>
    </source>
</evidence>
<feature type="domain" description="Beta-ketoacyl-[acyl-carrier-protein] synthase III C-terminal" evidence="3">
    <location>
        <begin position="251"/>
        <end position="338"/>
    </location>
</feature>
<evidence type="ECO:0000259" key="4">
    <source>
        <dbReference type="Pfam" id="PF08545"/>
    </source>
</evidence>
<reference evidence="5 6" key="1">
    <citation type="journal article" date="2019" name="Int. J. Syst. Evol. Microbiol.">
        <title>The Global Catalogue of Microorganisms (GCM) 10K type strain sequencing project: providing services to taxonomists for standard genome sequencing and annotation.</title>
        <authorList>
            <consortium name="The Broad Institute Genomics Platform"/>
            <consortium name="The Broad Institute Genome Sequencing Center for Infectious Disease"/>
            <person name="Wu L."/>
            <person name="Ma J."/>
        </authorList>
    </citation>
    <scope>NUCLEOTIDE SEQUENCE [LARGE SCALE GENOMIC DNA]</scope>
    <source>
        <strain evidence="5 6">JCM 12928</strain>
    </source>
</reference>
<dbReference type="Gene3D" id="3.40.47.10">
    <property type="match status" value="1"/>
</dbReference>
<dbReference type="CDD" id="cd00830">
    <property type="entry name" value="KAS_III"/>
    <property type="match status" value="1"/>
</dbReference>
<dbReference type="InterPro" id="IPR013751">
    <property type="entry name" value="ACP_syn_III_N"/>
</dbReference>
<dbReference type="RefSeq" id="WP_343789145.1">
    <property type="nucleotide sequence ID" value="NZ_BAAAGA010000001.1"/>
</dbReference>